<keyword evidence="2" id="KW-1185">Reference proteome</keyword>
<dbReference type="EMBL" id="KZ824565">
    <property type="protein sequence ID" value="RAK85519.1"/>
    <property type="molecule type" value="Genomic_DNA"/>
</dbReference>
<dbReference type="Proteomes" id="UP000249748">
    <property type="component" value="Unassembled WGS sequence"/>
</dbReference>
<gene>
    <name evidence="1" type="ORF">BO79DRAFT_155821</name>
</gene>
<sequence length="417" mass="47606">MPDTLRGTSRSHHPGKTRQVKQSDFKQLIETPLVLEDRGPIDSTYLLRHLVQVVGEKFGDRLRSIGGMPENSDNPGVYLNILWSASNHQRMWLYVGQSSKLSERIANHNDPWYRRTHASLHYHVWDSVKDIESTFVTLVELKSSTTNADACLLNIQEMWMACIFQTLTAKHLDEYLPLGVCRMWSTRHLNVVPPIWQGFTGNDSAPAEACGGREAFQNLLLSPDPEIRRWAKAVRDSFNDLRNSPDPILRYYYSDIMARNRKLAEKAVEMRKMKELQNVLTNGSQKTVSGYDDDRSAQTLVCSDFCFIISRSLKLGLRVGDQVQLRFHLTEAPTQFAYANKALPTDPASRLVVSIEGIGKNGSFHVCLSSRGERIVRKMNSLMDALEGYTLEESKSFSRRWYVQRRTGTSVRDIIYT</sequence>
<proteinExistence type="predicted"/>
<reference evidence="1" key="1">
    <citation type="submission" date="2018-02" db="EMBL/GenBank/DDBJ databases">
        <title>The genomes of Aspergillus section Nigri reveals drivers in fungal speciation.</title>
        <authorList>
            <consortium name="DOE Joint Genome Institute"/>
            <person name="Vesth T.C."/>
            <person name="Nybo J."/>
            <person name="Theobald S."/>
            <person name="Brandl J."/>
            <person name="Frisvad J.C."/>
            <person name="Nielsen K.F."/>
            <person name="Lyhne E.K."/>
            <person name="Kogle M.E."/>
            <person name="Kuo A."/>
            <person name="Riley R."/>
            <person name="Clum A."/>
            <person name="Nolan M."/>
            <person name="Lipzen A."/>
            <person name="Salamov A."/>
            <person name="Henrissat B."/>
            <person name="Wiebenga A."/>
            <person name="De vries R.P."/>
            <person name="Grigoriev I.V."/>
            <person name="Mortensen U.H."/>
            <person name="Andersen M.R."/>
            <person name="Baker S.E."/>
        </authorList>
    </citation>
    <scope>NUCLEOTIDE SEQUENCE</scope>
    <source>
        <strain evidence="1">CBS 115574</strain>
    </source>
</reference>
<organism evidence="1 2">
    <name type="scientific">Aspergillus costaricaensis CBS 115574</name>
    <dbReference type="NCBI Taxonomy" id="1448317"/>
    <lineage>
        <taxon>Eukaryota</taxon>
        <taxon>Fungi</taxon>
        <taxon>Dikarya</taxon>
        <taxon>Ascomycota</taxon>
        <taxon>Pezizomycotina</taxon>
        <taxon>Eurotiomycetes</taxon>
        <taxon>Eurotiomycetidae</taxon>
        <taxon>Eurotiales</taxon>
        <taxon>Aspergillaceae</taxon>
        <taxon>Aspergillus</taxon>
        <taxon>Aspergillus subgen. Circumdati</taxon>
    </lineage>
</organism>
<evidence type="ECO:0000313" key="2">
    <source>
        <dbReference type="Proteomes" id="UP000249748"/>
    </source>
</evidence>
<protein>
    <submittedName>
        <fullName evidence="1">Uncharacterized protein</fullName>
    </submittedName>
</protein>
<evidence type="ECO:0000313" key="1">
    <source>
        <dbReference type="EMBL" id="RAK85519.1"/>
    </source>
</evidence>
<name>A0ACD1I583_9EURO</name>
<accession>A0ACD1I583</accession>